<dbReference type="InterPro" id="IPR036388">
    <property type="entry name" value="WH-like_DNA-bd_sf"/>
</dbReference>
<evidence type="ECO:0000256" key="1">
    <source>
        <dbReference type="ARBA" id="ARBA00009437"/>
    </source>
</evidence>
<dbReference type="Gene3D" id="3.40.190.10">
    <property type="entry name" value="Periplasmic binding protein-like II"/>
    <property type="match status" value="2"/>
</dbReference>
<evidence type="ECO:0000313" key="6">
    <source>
        <dbReference type="EMBL" id="SCB23730.1"/>
    </source>
</evidence>
<dbReference type="InterPro" id="IPR058163">
    <property type="entry name" value="LysR-type_TF_proteobact-type"/>
</dbReference>
<comment type="similarity">
    <text evidence="1">Belongs to the LysR transcriptional regulatory family.</text>
</comment>
<evidence type="ECO:0000256" key="3">
    <source>
        <dbReference type="ARBA" id="ARBA00023125"/>
    </source>
</evidence>
<evidence type="ECO:0000259" key="5">
    <source>
        <dbReference type="PROSITE" id="PS50931"/>
    </source>
</evidence>
<dbReference type="Gene3D" id="1.10.10.10">
    <property type="entry name" value="Winged helix-like DNA-binding domain superfamily/Winged helix DNA-binding domain"/>
    <property type="match status" value="1"/>
</dbReference>
<evidence type="ECO:0000256" key="4">
    <source>
        <dbReference type="ARBA" id="ARBA00023163"/>
    </source>
</evidence>
<dbReference type="SUPFAM" id="SSF46785">
    <property type="entry name" value="Winged helix' DNA-binding domain"/>
    <property type="match status" value="1"/>
</dbReference>
<reference evidence="7" key="1">
    <citation type="submission" date="2016-08" db="EMBL/GenBank/DDBJ databases">
        <authorList>
            <person name="Varghese N."/>
            <person name="Submissions Spin"/>
        </authorList>
    </citation>
    <scope>NUCLEOTIDE SEQUENCE [LARGE SCALE GENOMIC DNA]</scope>
    <source>
        <strain evidence="7">HAMBI 2971</strain>
    </source>
</reference>
<name>A0A1C3V7E8_9HYPH</name>
<proteinExistence type="inferred from homology"/>
<dbReference type="Pfam" id="PF03466">
    <property type="entry name" value="LysR_substrate"/>
    <property type="match status" value="1"/>
</dbReference>
<dbReference type="Proteomes" id="UP000199435">
    <property type="component" value="Unassembled WGS sequence"/>
</dbReference>
<keyword evidence="3 6" id="KW-0238">DNA-binding</keyword>
<evidence type="ECO:0000256" key="2">
    <source>
        <dbReference type="ARBA" id="ARBA00023015"/>
    </source>
</evidence>
<keyword evidence="2" id="KW-0805">Transcription regulation</keyword>
<dbReference type="InterPro" id="IPR036390">
    <property type="entry name" value="WH_DNA-bd_sf"/>
</dbReference>
<dbReference type="Pfam" id="PF00126">
    <property type="entry name" value="HTH_1"/>
    <property type="match status" value="1"/>
</dbReference>
<gene>
    <name evidence="6" type="ORF">GA0061102_1009110</name>
</gene>
<sequence length="299" mass="33130">MSVLPSLNALRAFEATARHKSISLAAAELNVTHGAVSRHVKSLEAALAQPLIIRKVRSIDITPEGVILAEGLAAAFKTIYATLEDMRPGPLSLSCSSSMAMCWLVPRMSLFYKQHPEVEVKLDMNHDRIDFGRDNTSIAIRNSTIKPQRNIIVRDLGVEWIGLVCSPELAQSLDIRNLSDIPKARLLRTQTRPTAWLEWLESSDAGEAYLPPQTEFAHFYLMLQAASSGLGLAVAPYMLALQDLSLGRLVAPFGFVPGPRKTSLWIAPQAQDRRDVRALERWIISEMTLHSEPDSKPTD</sequence>
<keyword evidence="4" id="KW-0804">Transcription</keyword>
<dbReference type="EMBL" id="FMAH01000009">
    <property type="protein sequence ID" value="SCB23730.1"/>
    <property type="molecule type" value="Genomic_DNA"/>
</dbReference>
<organism evidence="6 7">
    <name type="scientific">Rhizobium miluonense</name>
    <dbReference type="NCBI Taxonomy" id="411945"/>
    <lineage>
        <taxon>Bacteria</taxon>
        <taxon>Pseudomonadati</taxon>
        <taxon>Pseudomonadota</taxon>
        <taxon>Alphaproteobacteria</taxon>
        <taxon>Hyphomicrobiales</taxon>
        <taxon>Rhizobiaceae</taxon>
        <taxon>Rhizobium/Agrobacterium group</taxon>
        <taxon>Rhizobium</taxon>
    </lineage>
</organism>
<feature type="domain" description="HTH lysR-type" evidence="5">
    <location>
        <begin position="5"/>
        <end position="62"/>
    </location>
</feature>
<dbReference type="GO" id="GO:0003700">
    <property type="term" value="F:DNA-binding transcription factor activity"/>
    <property type="evidence" value="ECO:0007669"/>
    <property type="project" value="InterPro"/>
</dbReference>
<dbReference type="InterPro" id="IPR000847">
    <property type="entry name" value="LysR_HTH_N"/>
</dbReference>
<evidence type="ECO:0000313" key="7">
    <source>
        <dbReference type="Proteomes" id="UP000199435"/>
    </source>
</evidence>
<accession>A0A1C3V7E8</accession>
<dbReference type="OrthoDB" id="9793571at2"/>
<dbReference type="AlphaFoldDB" id="A0A1C3V7E8"/>
<protein>
    <submittedName>
        <fullName evidence="6">DNA-binding transcriptional regulator, LysR family</fullName>
    </submittedName>
</protein>
<dbReference type="SUPFAM" id="SSF53850">
    <property type="entry name" value="Periplasmic binding protein-like II"/>
    <property type="match status" value="1"/>
</dbReference>
<dbReference type="PANTHER" id="PTHR30537">
    <property type="entry name" value="HTH-TYPE TRANSCRIPTIONAL REGULATOR"/>
    <property type="match status" value="1"/>
</dbReference>
<dbReference type="GO" id="GO:0043565">
    <property type="term" value="F:sequence-specific DNA binding"/>
    <property type="evidence" value="ECO:0007669"/>
    <property type="project" value="TreeGrafter"/>
</dbReference>
<dbReference type="PROSITE" id="PS50931">
    <property type="entry name" value="HTH_LYSR"/>
    <property type="match status" value="1"/>
</dbReference>
<keyword evidence="7" id="KW-1185">Reference proteome</keyword>
<dbReference type="RefSeq" id="WP_092846786.1">
    <property type="nucleotide sequence ID" value="NZ_FMAH01000009.1"/>
</dbReference>
<dbReference type="InterPro" id="IPR005119">
    <property type="entry name" value="LysR_subst-bd"/>
</dbReference>
<dbReference type="STRING" id="411945.GA0061102_1009110"/>
<dbReference type="GO" id="GO:0006351">
    <property type="term" value="P:DNA-templated transcription"/>
    <property type="evidence" value="ECO:0007669"/>
    <property type="project" value="TreeGrafter"/>
</dbReference>
<dbReference type="PANTHER" id="PTHR30537:SF74">
    <property type="entry name" value="HTH-TYPE TRANSCRIPTIONAL REGULATOR TRPI"/>
    <property type="match status" value="1"/>
</dbReference>